<feature type="repeat" description="PPR" evidence="2">
    <location>
        <begin position="23"/>
        <end position="57"/>
    </location>
</feature>
<dbReference type="Gene3D" id="1.25.40.10">
    <property type="entry name" value="Tetratricopeptide repeat domain"/>
    <property type="match status" value="4"/>
</dbReference>
<dbReference type="InterPro" id="IPR046960">
    <property type="entry name" value="PPR_At4g14850-like_plant"/>
</dbReference>
<evidence type="ECO:0000313" key="4">
    <source>
        <dbReference type="EMBL" id="EFJ30937.1"/>
    </source>
</evidence>
<evidence type="ECO:0000256" key="2">
    <source>
        <dbReference type="PROSITE-ProRule" id="PRU00708"/>
    </source>
</evidence>
<dbReference type="Gramene" id="EFJ30937">
    <property type="protein sequence ID" value="EFJ30937"/>
    <property type="gene ID" value="SELMODRAFT_88697"/>
</dbReference>
<dbReference type="Pfam" id="PF13041">
    <property type="entry name" value="PPR_2"/>
    <property type="match status" value="3"/>
</dbReference>
<dbReference type="HOGENOM" id="CLU_002706_15_1_1"/>
<dbReference type="GO" id="GO:0009451">
    <property type="term" value="P:RNA modification"/>
    <property type="evidence" value="ECO:0000318"/>
    <property type="project" value="GO_Central"/>
</dbReference>
<feature type="repeat" description="PPR" evidence="2">
    <location>
        <begin position="334"/>
        <end position="368"/>
    </location>
</feature>
<reference evidence="4 5" key="1">
    <citation type="journal article" date="2011" name="Science">
        <title>The Selaginella genome identifies genetic changes associated with the evolution of vascular plants.</title>
        <authorList>
            <person name="Banks J.A."/>
            <person name="Nishiyama T."/>
            <person name="Hasebe M."/>
            <person name="Bowman J.L."/>
            <person name="Gribskov M."/>
            <person name="dePamphilis C."/>
            <person name="Albert V.A."/>
            <person name="Aono N."/>
            <person name="Aoyama T."/>
            <person name="Ambrose B.A."/>
            <person name="Ashton N.W."/>
            <person name="Axtell M.J."/>
            <person name="Barker E."/>
            <person name="Barker M.S."/>
            <person name="Bennetzen J.L."/>
            <person name="Bonawitz N.D."/>
            <person name="Chapple C."/>
            <person name="Cheng C."/>
            <person name="Correa L.G."/>
            <person name="Dacre M."/>
            <person name="DeBarry J."/>
            <person name="Dreyer I."/>
            <person name="Elias M."/>
            <person name="Engstrom E.M."/>
            <person name="Estelle M."/>
            <person name="Feng L."/>
            <person name="Finet C."/>
            <person name="Floyd S.K."/>
            <person name="Frommer W.B."/>
            <person name="Fujita T."/>
            <person name="Gramzow L."/>
            <person name="Gutensohn M."/>
            <person name="Harholt J."/>
            <person name="Hattori M."/>
            <person name="Heyl A."/>
            <person name="Hirai T."/>
            <person name="Hiwatashi Y."/>
            <person name="Ishikawa M."/>
            <person name="Iwata M."/>
            <person name="Karol K.G."/>
            <person name="Koehler B."/>
            <person name="Kolukisaoglu U."/>
            <person name="Kubo M."/>
            <person name="Kurata T."/>
            <person name="Lalonde S."/>
            <person name="Li K."/>
            <person name="Li Y."/>
            <person name="Litt A."/>
            <person name="Lyons E."/>
            <person name="Manning G."/>
            <person name="Maruyama T."/>
            <person name="Michael T.P."/>
            <person name="Mikami K."/>
            <person name="Miyazaki S."/>
            <person name="Morinaga S."/>
            <person name="Murata T."/>
            <person name="Mueller-Roeber B."/>
            <person name="Nelson D.R."/>
            <person name="Obara M."/>
            <person name="Oguri Y."/>
            <person name="Olmstead R.G."/>
            <person name="Onodera N."/>
            <person name="Petersen B.L."/>
            <person name="Pils B."/>
            <person name="Prigge M."/>
            <person name="Rensing S.A."/>
            <person name="Riano-Pachon D.M."/>
            <person name="Roberts A.W."/>
            <person name="Sato Y."/>
            <person name="Scheller H.V."/>
            <person name="Schulz B."/>
            <person name="Schulz C."/>
            <person name="Shakirov E.V."/>
            <person name="Shibagaki N."/>
            <person name="Shinohara N."/>
            <person name="Shippen D.E."/>
            <person name="Soerensen I."/>
            <person name="Sotooka R."/>
            <person name="Sugimoto N."/>
            <person name="Sugita M."/>
            <person name="Sumikawa N."/>
            <person name="Tanurdzic M."/>
            <person name="Theissen G."/>
            <person name="Ulvskov P."/>
            <person name="Wakazuki S."/>
            <person name="Weng J.K."/>
            <person name="Willats W.W."/>
            <person name="Wipf D."/>
            <person name="Wolf P.G."/>
            <person name="Yang L."/>
            <person name="Zimmer A.D."/>
            <person name="Zhu Q."/>
            <person name="Mitros T."/>
            <person name="Hellsten U."/>
            <person name="Loque D."/>
            <person name="Otillar R."/>
            <person name="Salamov A."/>
            <person name="Schmutz J."/>
            <person name="Shapiro H."/>
            <person name="Lindquist E."/>
            <person name="Lucas S."/>
            <person name="Rokhsar D."/>
            <person name="Grigoriev I.V."/>
        </authorList>
    </citation>
    <scope>NUCLEOTIDE SEQUENCE [LARGE SCALE GENOMIC DNA]</scope>
</reference>
<feature type="repeat" description="PPR" evidence="2">
    <location>
        <begin position="233"/>
        <end position="267"/>
    </location>
</feature>
<dbReference type="GO" id="GO:0003723">
    <property type="term" value="F:RNA binding"/>
    <property type="evidence" value="ECO:0007669"/>
    <property type="project" value="InterPro"/>
</dbReference>
<dbReference type="FunFam" id="1.25.40.10:FF:000343">
    <property type="entry name" value="Pentatricopeptide repeat-containing protein At3g58590"/>
    <property type="match status" value="1"/>
</dbReference>
<dbReference type="AlphaFoldDB" id="D8R9Q0"/>
<dbReference type="PANTHER" id="PTHR47926:SF533">
    <property type="entry name" value="DYW DOMAIN-CONTAINING PROTEIN"/>
    <property type="match status" value="1"/>
</dbReference>
<feature type="domain" description="DYW" evidence="3">
    <location>
        <begin position="553"/>
        <end position="619"/>
    </location>
</feature>
<keyword evidence="5" id="KW-1185">Reference proteome</keyword>
<dbReference type="OMA" id="CERIAFP"/>
<dbReference type="OrthoDB" id="185373at2759"/>
<evidence type="ECO:0000259" key="3">
    <source>
        <dbReference type="Pfam" id="PF14432"/>
    </source>
</evidence>
<dbReference type="GO" id="GO:0008270">
    <property type="term" value="F:zinc ion binding"/>
    <property type="evidence" value="ECO:0007669"/>
    <property type="project" value="InterPro"/>
</dbReference>
<dbReference type="KEGG" id="smo:SELMODRAFT_88697"/>
<accession>D8R9Q0</accession>
<dbReference type="PROSITE" id="PS51375">
    <property type="entry name" value="PPR"/>
    <property type="match status" value="4"/>
</dbReference>
<dbReference type="EMBL" id="GL377574">
    <property type="protein sequence ID" value="EFJ30937.1"/>
    <property type="molecule type" value="Genomic_DNA"/>
</dbReference>
<dbReference type="Pfam" id="PF20431">
    <property type="entry name" value="E_motif"/>
    <property type="match status" value="1"/>
</dbReference>
<dbReference type="InterPro" id="IPR046848">
    <property type="entry name" value="E_motif"/>
</dbReference>
<dbReference type="InterPro" id="IPR011990">
    <property type="entry name" value="TPR-like_helical_dom_sf"/>
</dbReference>
<dbReference type="InterPro" id="IPR032867">
    <property type="entry name" value="DYW_dom"/>
</dbReference>
<dbReference type="Pfam" id="PF01535">
    <property type="entry name" value="PPR"/>
    <property type="match status" value="1"/>
</dbReference>
<dbReference type="eggNOG" id="KOG4197">
    <property type="taxonomic scope" value="Eukaryota"/>
</dbReference>
<dbReference type="Proteomes" id="UP000001514">
    <property type="component" value="Unassembled WGS sequence"/>
</dbReference>
<sequence>MYCKCDSLRDATAVFELVACERIAFPWNILIAANAQRGQSRESIALYRRMSCEGVKPNAITLVSVLGACANLEDLKTGREIHRSHVLGARSRPYERPMPVDAVMATALVTMYGRCGSVADARAVFEGICGRDLAAWNAMVAAYSRNGQMAQAVLVLRRMAVEGVRPGEGTFVGMLSWCCTVGALDEARSIHAHILATGLESRPTVGTTLVSMYGRCGSLGGAVRAFQRIRDKDIVAWNAMIAAYAQSGHSRDTIRIYHVMDLEGVRVDKVTLIGVLDACASLALTSKTRLVHARIVDTGVELDVVLGTALVNAYARGGHLVDADLVFAEMEERNVATWSAMVAAYAQTGHPDRSLEMYREMQLQGLRPNYITYVSILFACNHAGLLDHGLGYFASMGRDYGIESCEEHCSCIVDLLGRAGRLDEAEALMASVPYRLGISAWMCLLGACRTHGDVERGSRVARRAFQVESGEVAPYVALSNMYAGHGMWDEVSRVRQLMANTLDKSTGKSFVEIDGRLHEFIQGDETHPEKDSIQANILELELDSPTVPLFHRHHSEKVAVAFAMLKTSGEIPLRVVSSLGICHECHAFMKGISKRCRREIVVRDAEMLHRFDGGSCSCGR</sequence>
<dbReference type="FunFam" id="1.25.40.10:FF:000090">
    <property type="entry name" value="Pentatricopeptide repeat-containing protein, chloroplastic"/>
    <property type="match status" value="1"/>
</dbReference>
<organism evidence="5">
    <name type="scientific">Selaginella moellendorffii</name>
    <name type="common">Spikemoss</name>
    <dbReference type="NCBI Taxonomy" id="88036"/>
    <lineage>
        <taxon>Eukaryota</taxon>
        <taxon>Viridiplantae</taxon>
        <taxon>Streptophyta</taxon>
        <taxon>Embryophyta</taxon>
        <taxon>Tracheophyta</taxon>
        <taxon>Lycopodiopsida</taxon>
        <taxon>Selaginellales</taxon>
        <taxon>Selaginellaceae</taxon>
        <taxon>Selaginella</taxon>
    </lineage>
</organism>
<name>D8R9Q0_SELML</name>
<evidence type="ECO:0000313" key="5">
    <source>
        <dbReference type="Proteomes" id="UP000001514"/>
    </source>
</evidence>
<proteinExistence type="predicted"/>
<dbReference type="FunCoup" id="D8R9Q0">
    <property type="interactions" value="127"/>
</dbReference>
<dbReference type="PANTHER" id="PTHR47926">
    <property type="entry name" value="PENTATRICOPEPTIDE REPEAT-CONTAINING PROTEIN"/>
    <property type="match status" value="1"/>
</dbReference>
<gene>
    <name evidence="4" type="ORF">SELMODRAFT_88697</name>
</gene>
<protein>
    <recommendedName>
        <fullName evidence="3">DYW domain-containing protein</fullName>
    </recommendedName>
</protein>
<dbReference type="Pfam" id="PF14432">
    <property type="entry name" value="DYW_deaminase"/>
    <property type="match status" value="1"/>
</dbReference>
<dbReference type="InterPro" id="IPR002885">
    <property type="entry name" value="PPR_rpt"/>
</dbReference>
<keyword evidence="1" id="KW-0677">Repeat</keyword>
<evidence type="ECO:0000256" key="1">
    <source>
        <dbReference type="ARBA" id="ARBA00022737"/>
    </source>
</evidence>
<dbReference type="NCBIfam" id="TIGR00756">
    <property type="entry name" value="PPR"/>
    <property type="match status" value="5"/>
</dbReference>
<feature type="repeat" description="PPR" evidence="2">
    <location>
        <begin position="132"/>
        <end position="166"/>
    </location>
</feature>
<dbReference type="InParanoid" id="D8R9Q0"/>